<dbReference type="CAZy" id="GT2">
    <property type="family name" value="Glycosyltransferase Family 2"/>
</dbReference>
<dbReference type="InterPro" id="IPR001173">
    <property type="entry name" value="Glyco_trans_2-like"/>
</dbReference>
<organism evidence="2 3">
    <name type="scientific">Lactobacillus ultunensis DSM 16047</name>
    <dbReference type="NCBI Taxonomy" id="525365"/>
    <lineage>
        <taxon>Bacteria</taxon>
        <taxon>Bacillati</taxon>
        <taxon>Bacillota</taxon>
        <taxon>Bacilli</taxon>
        <taxon>Lactobacillales</taxon>
        <taxon>Lactobacillaceae</taxon>
        <taxon>Lactobacillus</taxon>
    </lineage>
</organism>
<evidence type="ECO:0000313" key="2">
    <source>
        <dbReference type="EMBL" id="EEJ71588.1"/>
    </source>
</evidence>
<feature type="domain" description="Glycosyltransferase 2-like" evidence="1">
    <location>
        <begin position="9"/>
        <end position="171"/>
    </location>
</feature>
<dbReference type="eggNOG" id="COG1216">
    <property type="taxonomic scope" value="Bacteria"/>
</dbReference>
<dbReference type="PANTHER" id="PTHR22916">
    <property type="entry name" value="GLYCOSYLTRANSFERASE"/>
    <property type="match status" value="1"/>
</dbReference>
<evidence type="ECO:0000313" key="3">
    <source>
        <dbReference type="Proteomes" id="UP000005583"/>
    </source>
</evidence>
<dbReference type="InterPro" id="IPR029044">
    <property type="entry name" value="Nucleotide-diphossugar_trans"/>
</dbReference>
<dbReference type="EC" id="2.4.-.-" evidence="2"/>
<dbReference type="GO" id="GO:0016758">
    <property type="term" value="F:hexosyltransferase activity"/>
    <property type="evidence" value="ECO:0007669"/>
    <property type="project" value="UniProtKB-ARBA"/>
</dbReference>
<dbReference type="Gene3D" id="3.90.550.10">
    <property type="entry name" value="Spore Coat Polysaccharide Biosynthesis Protein SpsA, Chain A"/>
    <property type="match status" value="1"/>
</dbReference>
<reference evidence="2 3" key="1">
    <citation type="submission" date="2009-01" db="EMBL/GenBank/DDBJ databases">
        <authorList>
            <person name="Qin X."/>
            <person name="Bachman B."/>
            <person name="Battles P."/>
            <person name="Bell A."/>
            <person name="Bess C."/>
            <person name="Bickham C."/>
            <person name="Chaboub L."/>
            <person name="Chen D."/>
            <person name="Coyle M."/>
            <person name="Deiros D.R."/>
            <person name="Dinh H."/>
            <person name="Forbes L."/>
            <person name="Fowler G."/>
            <person name="Francisco L."/>
            <person name="Fu Q."/>
            <person name="Gubbala S."/>
            <person name="Hale W."/>
            <person name="Han Y."/>
            <person name="Hemphill L."/>
            <person name="Highlander S.K."/>
            <person name="Hirani K."/>
            <person name="Hogues M."/>
            <person name="Jackson L."/>
            <person name="Jakkamsetti A."/>
            <person name="Javaid M."/>
            <person name="Jiang H."/>
            <person name="Korchina V."/>
            <person name="Kovar C."/>
            <person name="Lara F."/>
            <person name="Lee S."/>
            <person name="Mata R."/>
            <person name="Mathew T."/>
            <person name="Moen C."/>
            <person name="Morales K."/>
            <person name="Munidasa M."/>
            <person name="Nazareth L."/>
            <person name="Ngo R."/>
            <person name="Nguyen L."/>
            <person name="Okwuonu G."/>
            <person name="Ongeri F."/>
            <person name="Patil S."/>
            <person name="Petrosino J."/>
            <person name="Pham C."/>
            <person name="Pham P."/>
            <person name="Pu L.-L."/>
            <person name="Puazo M."/>
            <person name="Raj R."/>
            <person name="Reid J."/>
            <person name="Rouhana J."/>
            <person name="Saada N."/>
            <person name="Shang Y."/>
            <person name="Simmons D."/>
            <person name="Thornton R."/>
            <person name="Warren J."/>
            <person name="Weissenberger G."/>
            <person name="Zhang J."/>
            <person name="Zhang L."/>
            <person name="Zhou C."/>
            <person name="Zhu D."/>
            <person name="Muzny D."/>
            <person name="Worley K."/>
            <person name="Gibbs R."/>
        </authorList>
    </citation>
    <scope>NUCLEOTIDE SEQUENCE [LARGE SCALE GENOMIC DNA]</scope>
    <source>
        <strain evidence="2 3">DSM 16047</strain>
    </source>
</reference>
<dbReference type="HOGENOM" id="CLU_025996_2_1_9"/>
<dbReference type="PANTHER" id="PTHR22916:SF3">
    <property type="entry name" value="UDP-GLCNAC:BETAGAL BETA-1,3-N-ACETYLGLUCOSAMINYLTRANSFERASE-LIKE PROTEIN 1"/>
    <property type="match status" value="1"/>
</dbReference>
<keyword evidence="2" id="KW-0808">Transferase</keyword>
<dbReference type="Proteomes" id="UP000005583">
    <property type="component" value="Unassembled WGS sequence"/>
</dbReference>
<evidence type="ECO:0000259" key="1">
    <source>
        <dbReference type="Pfam" id="PF00535"/>
    </source>
</evidence>
<dbReference type="PATRIC" id="fig|525365.8.peg.1832"/>
<gene>
    <name evidence="2" type="ORF">HMPREF0548_1608</name>
</gene>
<dbReference type="RefSeq" id="WP_007126103.1">
    <property type="nucleotide sequence ID" value="NZ_GG693254.1"/>
</dbReference>
<dbReference type="OrthoDB" id="9802649at2"/>
<dbReference type="EMBL" id="ACGU01000070">
    <property type="protein sequence ID" value="EEJ71588.1"/>
    <property type="molecule type" value="Genomic_DNA"/>
</dbReference>
<keyword evidence="3" id="KW-1185">Reference proteome</keyword>
<name>C2EPL2_9LACO</name>
<proteinExistence type="predicted"/>
<accession>C2EPL2</accession>
<protein>
    <submittedName>
        <fullName evidence="2">Glycosyltransferase, group 2 family protein</fullName>
        <ecNumber evidence="2">2.4.-.-</ecNumber>
    </submittedName>
</protein>
<dbReference type="SUPFAM" id="SSF53448">
    <property type="entry name" value="Nucleotide-diphospho-sugar transferases"/>
    <property type="match status" value="1"/>
</dbReference>
<comment type="caution">
    <text evidence="2">The sequence shown here is derived from an EMBL/GenBank/DDBJ whole genome shotgun (WGS) entry which is preliminary data.</text>
</comment>
<dbReference type="Pfam" id="PF00535">
    <property type="entry name" value="Glycos_transf_2"/>
    <property type="match status" value="1"/>
</dbReference>
<dbReference type="AlphaFoldDB" id="C2EPL2"/>
<sequence length="306" mass="36020">MFDNQDVIVMMSTYNGEKYLKEQVNSILNQKEVSVHLIVRDDGSTDNTLKILNEYQKEGKLEYYKGRNLGPAKSFLDIINSKSLSEIQANYFAFSDQDDIWKSDKLIRAINIISTSDEPYLYCADFQRIDQDGRYLKNNFHFTTSTFNQSVVCSYCTGCTMVFNYSLLEKIRIGKPDYLLMHDDWIHKVCLAIGGKVFFDREYRAVLYRQHEGNVVGSRAGLTQKIKNLYKRSHDQKDCMYKEYAEIMEIYKQIIPKPQLDVINQILEYKKKNVVSRLKWCLQKKFRIHPIKLAKEFVLGILFKFY</sequence>
<keyword evidence="2" id="KW-0328">Glycosyltransferase</keyword>
<dbReference type="STRING" id="525365.HMPREF0548_1608"/>